<dbReference type="SUPFAM" id="SSF52047">
    <property type="entry name" value="RNI-like"/>
    <property type="match status" value="1"/>
</dbReference>
<protein>
    <submittedName>
        <fullName evidence="1">LR74B-like protein</fullName>
    </submittedName>
</protein>
<dbReference type="PANTHER" id="PTHR24114:SF2">
    <property type="entry name" value="F-BOX DOMAIN-CONTAINING PROTEIN-RELATED"/>
    <property type="match status" value="1"/>
</dbReference>
<accession>A0ABY7FA33</accession>
<dbReference type="SMART" id="SM00368">
    <property type="entry name" value="LRR_RI"/>
    <property type="match status" value="5"/>
</dbReference>
<dbReference type="InterPro" id="IPR052394">
    <property type="entry name" value="LRR-containing"/>
</dbReference>
<proteinExistence type="predicted"/>
<reference evidence="1" key="1">
    <citation type="submission" date="2022-11" db="EMBL/GenBank/DDBJ databases">
        <title>Centuries of genome instability and evolution in soft-shell clam transmissible cancer (bioRxiv).</title>
        <authorList>
            <person name="Hart S.F.M."/>
            <person name="Yonemitsu M.A."/>
            <person name="Giersch R.M."/>
            <person name="Beal B.F."/>
            <person name="Arriagada G."/>
            <person name="Davis B.W."/>
            <person name="Ostrander E.A."/>
            <person name="Goff S.P."/>
            <person name="Metzger M.J."/>
        </authorList>
    </citation>
    <scope>NUCLEOTIDE SEQUENCE</scope>
    <source>
        <strain evidence="1">MELC-2E11</strain>
        <tissue evidence="1">Siphon/mantle</tissue>
    </source>
</reference>
<dbReference type="InterPro" id="IPR001611">
    <property type="entry name" value="Leu-rich_rpt"/>
</dbReference>
<dbReference type="InterPro" id="IPR032675">
    <property type="entry name" value="LRR_dom_sf"/>
</dbReference>
<dbReference type="EMBL" id="CP111022">
    <property type="protein sequence ID" value="WAR19033.1"/>
    <property type="molecule type" value="Genomic_DNA"/>
</dbReference>
<dbReference type="Pfam" id="PF13516">
    <property type="entry name" value="LRR_6"/>
    <property type="match status" value="4"/>
</dbReference>
<sequence>MASEKERPRIKPPDMCQKIYLTSCVKQGMAPRQRLLKGLTLEVLDVRNCMLAPHDIEALAYALTTNMCVRTLELSGNEVGRSGMETLVDMLEENMTITELRNVDLRNLNLSWNGFGDEGAAAIAESLEDNTTLVTLDLSNNRIGYEGCRAMAKAVGANTSLQKLALSQNPITTQGAIEMLTRLNDNEQSKLQELLLEGIQVTSDADDIFEEIRETRPEFRFVHGGHVISPDILTLKTVDQPEKKCRSSKS</sequence>
<organism evidence="1 2">
    <name type="scientific">Mya arenaria</name>
    <name type="common">Soft-shell clam</name>
    <dbReference type="NCBI Taxonomy" id="6604"/>
    <lineage>
        <taxon>Eukaryota</taxon>
        <taxon>Metazoa</taxon>
        <taxon>Spiralia</taxon>
        <taxon>Lophotrochozoa</taxon>
        <taxon>Mollusca</taxon>
        <taxon>Bivalvia</taxon>
        <taxon>Autobranchia</taxon>
        <taxon>Heteroconchia</taxon>
        <taxon>Euheterodonta</taxon>
        <taxon>Imparidentia</taxon>
        <taxon>Neoheterodontei</taxon>
        <taxon>Myida</taxon>
        <taxon>Myoidea</taxon>
        <taxon>Myidae</taxon>
        <taxon>Mya</taxon>
    </lineage>
</organism>
<keyword evidence="2" id="KW-1185">Reference proteome</keyword>
<dbReference type="Proteomes" id="UP001164746">
    <property type="component" value="Chromosome 11"/>
</dbReference>
<dbReference type="PANTHER" id="PTHR24114">
    <property type="entry name" value="LEUCINE RICH REPEAT FAMILY PROTEIN"/>
    <property type="match status" value="1"/>
</dbReference>
<dbReference type="Gene3D" id="3.80.10.10">
    <property type="entry name" value="Ribonuclease Inhibitor"/>
    <property type="match status" value="2"/>
</dbReference>
<name>A0ABY7FA33_MYAAR</name>
<gene>
    <name evidence="1" type="ORF">MAR_000871</name>
</gene>
<evidence type="ECO:0000313" key="2">
    <source>
        <dbReference type="Proteomes" id="UP001164746"/>
    </source>
</evidence>
<evidence type="ECO:0000313" key="1">
    <source>
        <dbReference type="EMBL" id="WAR19033.1"/>
    </source>
</evidence>